<dbReference type="Gene3D" id="2.40.50.580">
    <property type="match status" value="1"/>
</dbReference>
<protein>
    <recommendedName>
        <fullName evidence="1">Sugar fermentation stimulation protein homolog</fullName>
    </recommendedName>
</protein>
<evidence type="ECO:0000313" key="7">
    <source>
        <dbReference type="Proteomes" id="UP000072236"/>
    </source>
</evidence>
<dbReference type="PANTHER" id="PTHR30545">
    <property type="entry name" value="SUGAR FERMENTATION STIMULATION PROTEIN A"/>
    <property type="match status" value="1"/>
</dbReference>
<name>A0A142FXZ0_AGGAC</name>
<proteinExistence type="inferred from homology"/>
<accession>A0A142FXZ0</accession>
<dbReference type="AlphaFoldDB" id="A0A142FXZ0"/>
<gene>
    <name evidence="1 6" type="primary">sfsA</name>
    <name evidence="4" type="ORF">ACT75_01360</name>
    <name evidence="5" type="ORF">CQR80_07475</name>
    <name evidence="6" type="ORF">FXB79_04915</name>
</gene>
<feature type="domain" description="SfsA N-terminal OB" evidence="3">
    <location>
        <begin position="12"/>
        <end position="79"/>
    </location>
</feature>
<evidence type="ECO:0000313" key="8">
    <source>
        <dbReference type="Proteomes" id="UP000226080"/>
    </source>
</evidence>
<dbReference type="KEGG" id="aact:ACT75_01360"/>
<feature type="domain" description="Sugar fermentation stimulation protein C-terminal" evidence="2">
    <location>
        <begin position="83"/>
        <end position="223"/>
    </location>
</feature>
<dbReference type="Proteomes" id="UP000323012">
    <property type="component" value="Unassembled WGS sequence"/>
</dbReference>
<dbReference type="SMR" id="A0A142FXZ0"/>
<dbReference type="CDD" id="cd22359">
    <property type="entry name" value="SfsA-like_bacterial"/>
    <property type="match status" value="1"/>
</dbReference>
<sequence length="241" mass="27270">MQLPSLQSATLIRRYKRFLADVQLPSGDITTLHCANTGAMIGCGSQGDTLWYSTSDSTTRKYPSSWELTQLANGHLVCINTHRSNQLTFDALQKKQIIELAMYDKIYPEVKYGEENSRIDFLLKGKDLPDCYVEVKSITYVDNDKKLGMFPDAVTTRGQKHLRELISMKKQGHRAVIFFCGLHDGFNHFQIAKHIDTKYDELLHQALKEGVEAYAYAAEFEKTQGIPTALNLTKVAPFKAD</sequence>
<evidence type="ECO:0000313" key="9">
    <source>
        <dbReference type="Proteomes" id="UP000323012"/>
    </source>
</evidence>
<dbReference type="Proteomes" id="UP000226080">
    <property type="component" value="Unassembled WGS sequence"/>
</dbReference>
<dbReference type="Gene3D" id="3.40.1350.60">
    <property type="match status" value="1"/>
</dbReference>
<dbReference type="GO" id="GO:0003677">
    <property type="term" value="F:DNA binding"/>
    <property type="evidence" value="ECO:0007669"/>
    <property type="project" value="InterPro"/>
</dbReference>
<dbReference type="InterPro" id="IPR005224">
    <property type="entry name" value="SfsA"/>
</dbReference>
<dbReference type="EMBL" id="VSED01000010">
    <property type="protein sequence ID" value="TYA39137.1"/>
    <property type="molecule type" value="Genomic_DNA"/>
</dbReference>
<dbReference type="EMBL" id="CP012959">
    <property type="protein sequence ID" value="AMQ93270.1"/>
    <property type="molecule type" value="Genomic_DNA"/>
</dbReference>
<dbReference type="PANTHER" id="PTHR30545:SF2">
    <property type="entry name" value="SUGAR FERMENTATION STIMULATION PROTEIN A"/>
    <property type="match status" value="1"/>
</dbReference>
<keyword evidence="8" id="KW-1185">Reference proteome</keyword>
<evidence type="ECO:0000313" key="5">
    <source>
        <dbReference type="EMBL" id="PHO20298.1"/>
    </source>
</evidence>
<evidence type="ECO:0000256" key="1">
    <source>
        <dbReference type="HAMAP-Rule" id="MF_00095"/>
    </source>
</evidence>
<dbReference type="HAMAP" id="MF_00095">
    <property type="entry name" value="SfsA"/>
    <property type="match status" value="1"/>
</dbReference>
<evidence type="ECO:0000259" key="3">
    <source>
        <dbReference type="Pfam" id="PF17746"/>
    </source>
</evidence>
<dbReference type="Proteomes" id="UP000072236">
    <property type="component" value="Chromosome"/>
</dbReference>
<reference evidence="4 7" key="1">
    <citation type="submission" date="2015-10" db="EMBL/GenBank/DDBJ databases">
        <title>Tn-seq of a polymicrobial infection.</title>
        <authorList>
            <person name="Stacy A."/>
            <person name="Rumbaugh K.P."/>
            <person name="Whiteley M."/>
        </authorList>
    </citation>
    <scope>NUCLEOTIDE SEQUENCE [LARGE SCALE GENOMIC DNA]</scope>
    <source>
        <strain evidence="4 7">624</strain>
    </source>
</reference>
<evidence type="ECO:0000259" key="2">
    <source>
        <dbReference type="Pfam" id="PF03749"/>
    </source>
</evidence>
<evidence type="ECO:0000313" key="4">
    <source>
        <dbReference type="EMBL" id="AMQ93270.1"/>
    </source>
</evidence>
<dbReference type="eggNOG" id="COG1489">
    <property type="taxonomic scope" value="Bacteria"/>
</dbReference>
<organism evidence="6 9">
    <name type="scientific">Aggregatibacter actinomycetemcomitans</name>
    <name type="common">Actinobacillus actinomycetemcomitans</name>
    <name type="synonym">Haemophilus actinomycetemcomitans</name>
    <dbReference type="NCBI Taxonomy" id="714"/>
    <lineage>
        <taxon>Bacteria</taxon>
        <taxon>Pseudomonadati</taxon>
        <taxon>Pseudomonadota</taxon>
        <taxon>Gammaproteobacteria</taxon>
        <taxon>Pasteurellales</taxon>
        <taxon>Pasteurellaceae</taxon>
        <taxon>Aggregatibacter</taxon>
    </lineage>
</organism>
<evidence type="ECO:0000313" key="6">
    <source>
        <dbReference type="EMBL" id="TYA39137.1"/>
    </source>
</evidence>
<dbReference type="OrthoDB" id="9802365at2"/>
<comment type="similarity">
    <text evidence="1">Belongs to the SfsA family.</text>
</comment>
<dbReference type="EMBL" id="PCGW01000013">
    <property type="protein sequence ID" value="PHO20298.1"/>
    <property type="molecule type" value="Genomic_DNA"/>
</dbReference>
<dbReference type="InterPro" id="IPR041465">
    <property type="entry name" value="SfsA_N"/>
</dbReference>
<dbReference type="FunFam" id="3.40.1350.60:FF:000001">
    <property type="entry name" value="Sugar fermentation stimulation protein A"/>
    <property type="match status" value="1"/>
</dbReference>
<dbReference type="Pfam" id="PF17746">
    <property type="entry name" value="SfsA_N"/>
    <property type="match status" value="1"/>
</dbReference>
<reference evidence="6 9" key="3">
    <citation type="submission" date="2019-08" db="EMBL/GenBank/DDBJ databases">
        <title>Whole genome sequencing of Aggregatibacter actinomycetemcomitans cultured from blood stream infections in Denmark reveals a novel phylogenetic lineage expressing serotype a membrane O polysaccharide.</title>
        <authorList>
            <person name="Nedergaard S."/>
            <person name="Kobel C.M."/>
            <person name="Nielsen M.B."/>
            <person name="Moeller R.T."/>
            <person name="Jensen A.B."/>
            <person name="Noerskov-Lauritsen N."/>
        </authorList>
    </citation>
    <scope>NUCLEOTIDE SEQUENCE [LARGE SCALE GENOMIC DNA]</scope>
    <source>
        <strain evidence="6 9">PN_563</strain>
    </source>
</reference>
<dbReference type="InterPro" id="IPR040452">
    <property type="entry name" value="SfsA_C"/>
</dbReference>
<dbReference type="FunFam" id="2.40.50.580:FF:000001">
    <property type="entry name" value="Sugar fermentation stimulation protein A"/>
    <property type="match status" value="1"/>
</dbReference>
<dbReference type="Pfam" id="PF03749">
    <property type="entry name" value="SfsA"/>
    <property type="match status" value="1"/>
</dbReference>
<dbReference type="NCBIfam" id="TIGR00230">
    <property type="entry name" value="sfsA"/>
    <property type="match status" value="1"/>
</dbReference>
<dbReference type="RefSeq" id="WP_005565665.1">
    <property type="nucleotide sequence ID" value="NZ_CP012959.1"/>
</dbReference>
<reference evidence="5 8" key="2">
    <citation type="submission" date="2017-10" db="EMBL/GenBank/DDBJ databases">
        <title>Draft genome sequences of Aggregatibacter actinomycetemcomitans strains 310a and 310b.</title>
        <authorList>
            <person name="May A.C."/>
            <person name="Ohta H."/>
            <person name="Maeda H."/>
            <person name="Kokeguchi S."/>
            <person name="Cugini C."/>
        </authorList>
    </citation>
    <scope>NUCLEOTIDE SEQUENCE [LARGE SCALE GENOMIC DNA]</scope>
    <source>
        <strain evidence="5 8">310b</strain>
    </source>
</reference>